<proteinExistence type="predicted"/>
<protein>
    <submittedName>
        <fullName evidence="1">Uncharacterized protein</fullName>
    </submittedName>
</protein>
<comment type="caution">
    <text evidence="1">The sequence shown here is derived from an EMBL/GenBank/DDBJ whole genome shotgun (WGS) entry which is preliminary data.</text>
</comment>
<name>A0A432CSV5_9VIBR</name>
<evidence type="ECO:0000313" key="1">
    <source>
        <dbReference type="EMBL" id="RTZ13577.1"/>
    </source>
</evidence>
<evidence type="ECO:0000313" key="2">
    <source>
        <dbReference type="Proteomes" id="UP000268973"/>
    </source>
</evidence>
<organism evidence="1 2">
    <name type="scientific">Vibrio aquaticus</name>
    <dbReference type="NCBI Taxonomy" id="2496559"/>
    <lineage>
        <taxon>Bacteria</taxon>
        <taxon>Pseudomonadati</taxon>
        <taxon>Pseudomonadota</taxon>
        <taxon>Gammaproteobacteria</taxon>
        <taxon>Vibrionales</taxon>
        <taxon>Vibrionaceae</taxon>
        <taxon>Vibrio</taxon>
    </lineage>
</organism>
<reference evidence="1 2" key="1">
    <citation type="submission" date="2018-12" db="EMBL/GenBank/DDBJ databases">
        <title>Vibrio sp. isolated from China Sea.</title>
        <authorList>
            <person name="Li Y."/>
        </authorList>
    </citation>
    <scope>NUCLEOTIDE SEQUENCE [LARGE SCALE GENOMIC DNA]</scope>
    <source>
        <strain evidence="1 2">BEI207</strain>
    </source>
</reference>
<sequence length="116" mass="13121">MHKIIILGLVFSFNAFSKDANYYSENLDEAKSVSENCDLVLDSLARVGNTDKMMEWLKNKDCAQAKKAWKHEQFRRGLEKLNEPSSTEVETKIQPKSEGMFNPLAGKDCNPFAGEC</sequence>
<dbReference type="EMBL" id="RXZH01000019">
    <property type="protein sequence ID" value="RTZ13577.1"/>
    <property type="molecule type" value="Genomic_DNA"/>
</dbReference>
<dbReference type="RefSeq" id="WP_126575994.1">
    <property type="nucleotide sequence ID" value="NZ_RXZH01000019.1"/>
</dbReference>
<dbReference type="AlphaFoldDB" id="A0A432CSV5"/>
<accession>A0A432CSV5</accession>
<gene>
    <name evidence="1" type="ORF">EJ063_19745</name>
</gene>
<keyword evidence="2" id="KW-1185">Reference proteome</keyword>
<dbReference type="Proteomes" id="UP000268973">
    <property type="component" value="Unassembled WGS sequence"/>
</dbReference>